<dbReference type="Gene3D" id="3.40.50.1470">
    <property type="entry name" value="Peptidyl-tRNA hydrolase"/>
    <property type="match status" value="1"/>
</dbReference>
<dbReference type="InterPro" id="IPR001328">
    <property type="entry name" value="Pept_tRNA_hydro"/>
</dbReference>
<organism evidence="10 11">
    <name type="scientific">Candidatus Wildermuthbacteria bacterium RIFCSPHIGHO2_02_FULL_47_12</name>
    <dbReference type="NCBI Taxonomy" id="1802451"/>
    <lineage>
        <taxon>Bacteria</taxon>
        <taxon>Candidatus Wildermuthiibacteriota</taxon>
    </lineage>
</organism>
<dbReference type="GO" id="GO:0005737">
    <property type="term" value="C:cytoplasm"/>
    <property type="evidence" value="ECO:0007669"/>
    <property type="project" value="UniProtKB-SubCell"/>
</dbReference>
<dbReference type="GO" id="GO:0006515">
    <property type="term" value="P:protein quality control for misfolded or incompletely synthesized proteins"/>
    <property type="evidence" value="ECO:0007669"/>
    <property type="project" value="UniProtKB-UniRule"/>
</dbReference>
<proteinExistence type="inferred from homology"/>
<comment type="subunit">
    <text evidence="7">Monomer.</text>
</comment>
<dbReference type="CDD" id="cd00462">
    <property type="entry name" value="PTH"/>
    <property type="match status" value="1"/>
</dbReference>
<dbReference type="Proteomes" id="UP000176901">
    <property type="component" value="Unassembled WGS sequence"/>
</dbReference>
<dbReference type="PANTHER" id="PTHR17224">
    <property type="entry name" value="PEPTIDYL-TRNA HYDROLASE"/>
    <property type="match status" value="1"/>
</dbReference>
<accession>A0A1G2R3X6</accession>
<dbReference type="EMBL" id="MHTW01000015">
    <property type="protein sequence ID" value="OHA67268.1"/>
    <property type="molecule type" value="Genomic_DNA"/>
</dbReference>
<dbReference type="AlphaFoldDB" id="A0A1G2R3X6"/>
<dbReference type="PANTHER" id="PTHR17224:SF1">
    <property type="entry name" value="PEPTIDYL-TRNA HYDROLASE"/>
    <property type="match status" value="1"/>
</dbReference>
<feature type="site" description="Stabilizes the basic form of H active site to accept a proton" evidence="7">
    <location>
        <position position="96"/>
    </location>
</feature>
<evidence type="ECO:0000256" key="2">
    <source>
        <dbReference type="ARBA" id="ARBA00022555"/>
    </source>
</evidence>
<evidence type="ECO:0000256" key="3">
    <source>
        <dbReference type="ARBA" id="ARBA00022801"/>
    </source>
</evidence>
<gene>
    <name evidence="7" type="primary">pth</name>
    <name evidence="10" type="ORF">A3C82_00190</name>
</gene>
<keyword evidence="2 7" id="KW-0820">tRNA-binding</keyword>
<evidence type="ECO:0000256" key="9">
    <source>
        <dbReference type="RuleBase" id="RU004320"/>
    </source>
</evidence>
<feature type="active site" description="Proton acceptor" evidence="7">
    <location>
        <position position="19"/>
    </location>
</feature>
<dbReference type="InterPro" id="IPR018171">
    <property type="entry name" value="Pept_tRNA_hydro_CS"/>
</dbReference>
<dbReference type="STRING" id="1802451.A3C82_00190"/>
<evidence type="ECO:0000256" key="5">
    <source>
        <dbReference type="ARBA" id="ARBA00038063"/>
    </source>
</evidence>
<sequence>MMLIVGLGNPGEEYQKTRHNAGFMALDEFQKKHSFPDFKLSKKHSSLVSEGILNQDKVVLAKPQTFMNNSGKAVASLVKLSLGKLSLTQELVVVHDDIDIPLGKVKVSKGSGSAGHKGVKSIIQVLGTKDFTRIRIGIQPAAGKPKNVEDFVLQKFSPGELPLLQKSIEDSCAQLLNLLQRE</sequence>
<evidence type="ECO:0000256" key="8">
    <source>
        <dbReference type="RuleBase" id="RU000673"/>
    </source>
</evidence>
<evidence type="ECO:0000256" key="4">
    <source>
        <dbReference type="ARBA" id="ARBA00022884"/>
    </source>
</evidence>
<dbReference type="FunFam" id="3.40.50.1470:FF:000001">
    <property type="entry name" value="Peptidyl-tRNA hydrolase"/>
    <property type="match status" value="1"/>
</dbReference>
<protein>
    <recommendedName>
        <fullName evidence="6 7">Peptidyl-tRNA hydrolase</fullName>
        <shortName evidence="7">Pth</shortName>
        <ecNumber evidence="1 7">3.1.1.29</ecNumber>
    </recommendedName>
</protein>
<feature type="binding site" evidence="7">
    <location>
        <position position="14"/>
    </location>
    <ligand>
        <name>tRNA</name>
        <dbReference type="ChEBI" id="CHEBI:17843"/>
    </ligand>
</feature>
<dbReference type="EC" id="3.1.1.29" evidence="1 7"/>
<keyword evidence="3 7" id="KW-0378">Hydrolase</keyword>
<keyword evidence="4 7" id="KW-0694">RNA-binding</keyword>
<comment type="function">
    <text evidence="7">Catalyzes the release of premature peptidyl moieties from peptidyl-tRNA molecules trapped in stalled 50S ribosomal subunits, and thus maintains levels of free tRNAs and 50S ribosomes.</text>
</comment>
<name>A0A1G2R3X6_9BACT</name>
<dbReference type="InterPro" id="IPR036416">
    <property type="entry name" value="Pept_tRNA_hydro_sf"/>
</dbReference>
<comment type="similarity">
    <text evidence="5 7 9">Belongs to the PTH family.</text>
</comment>
<dbReference type="NCBIfam" id="TIGR00447">
    <property type="entry name" value="pth"/>
    <property type="match status" value="1"/>
</dbReference>
<dbReference type="PROSITE" id="PS01195">
    <property type="entry name" value="PEPT_TRNA_HYDROL_1"/>
    <property type="match status" value="1"/>
</dbReference>
<comment type="function">
    <text evidence="7">Hydrolyzes ribosome-free peptidyl-tRNAs (with 1 or more amino acids incorporated), which drop off the ribosome during protein synthesis, or as a result of ribosome stalling.</text>
</comment>
<dbReference type="SUPFAM" id="SSF53178">
    <property type="entry name" value="Peptidyl-tRNA hydrolase-like"/>
    <property type="match status" value="1"/>
</dbReference>
<comment type="catalytic activity">
    <reaction evidence="7 8">
        <text>an N-acyl-L-alpha-aminoacyl-tRNA + H2O = an N-acyl-L-amino acid + a tRNA + H(+)</text>
        <dbReference type="Rhea" id="RHEA:54448"/>
        <dbReference type="Rhea" id="RHEA-COMP:10123"/>
        <dbReference type="Rhea" id="RHEA-COMP:13883"/>
        <dbReference type="ChEBI" id="CHEBI:15377"/>
        <dbReference type="ChEBI" id="CHEBI:15378"/>
        <dbReference type="ChEBI" id="CHEBI:59874"/>
        <dbReference type="ChEBI" id="CHEBI:78442"/>
        <dbReference type="ChEBI" id="CHEBI:138191"/>
        <dbReference type="EC" id="3.1.1.29"/>
    </reaction>
</comment>
<keyword evidence="7" id="KW-0963">Cytoplasm</keyword>
<evidence type="ECO:0000256" key="7">
    <source>
        <dbReference type="HAMAP-Rule" id="MF_00083"/>
    </source>
</evidence>
<comment type="subcellular location">
    <subcellularLocation>
        <location evidence="7">Cytoplasm</location>
    </subcellularLocation>
</comment>
<evidence type="ECO:0000256" key="1">
    <source>
        <dbReference type="ARBA" id="ARBA00013260"/>
    </source>
</evidence>
<dbReference type="GO" id="GO:0004045">
    <property type="term" value="F:peptidyl-tRNA hydrolase activity"/>
    <property type="evidence" value="ECO:0007669"/>
    <property type="project" value="UniProtKB-UniRule"/>
</dbReference>
<dbReference type="Pfam" id="PF01195">
    <property type="entry name" value="Pept_tRNA_hydro"/>
    <property type="match status" value="1"/>
</dbReference>
<feature type="site" description="Discriminates between blocked and unblocked aminoacyl-tRNA" evidence="7">
    <location>
        <position position="9"/>
    </location>
</feature>
<dbReference type="GO" id="GO:0072344">
    <property type="term" value="P:rescue of stalled ribosome"/>
    <property type="evidence" value="ECO:0007669"/>
    <property type="project" value="UniProtKB-UniRule"/>
</dbReference>
<dbReference type="GO" id="GO:0000049">
    <property type="term" value="F:tRNA binding"/>
    <property type="evidence" value="ECO:0007669"/>
    <property type="project" value="UniProtKB-UniRule"/>
</dbReference>
<evidence type="ECO:0000313" key="10">
    <source>
        <dbReference type="EMBL" id="OHA67268.1"/>
    </source>
</evidence>
<comment type="caution">
    <text evidence="7">Lacks conserved residue(s) required for the propagation of feature annotation.</text>
</comment>
<feature type="binding site" evidence="7">
    <location>
        <position position="68"/>
    </location>
    <ligand>
        <name>tRNA</name>
        <dbReference type="ChEBI" id="CHEBI:17843"/>
    </ligand>
</feature>
<comment type="caution">
    <text evidence="10">The sequence shown here is derived from an EMBL/GenBank/DDBJ whole genome shotgun (WGS) entry which is preliminary data.</text>
</comment>
<dbReference type="HAMAP" id="MF_00083">
    <property type="entry name" value="Pept_tRNA_hydro_bact"/>
    <property type="match status" value="1"/>
</dbReference>
<evidence type="ECO:0000313" key="11">
    <source>
        <dbReference type="Proteomes" id="UP000176901"/>
    </source>
</evidence>
<feature type="binding site" evidence="7">
    <location>
        <position position="66"/>
    </location>
    <ligand>
        <name>tRNA</name>
        <dbReference type="ChEBI" id="CHEBI:17843"/>
    </ligand>
</feature>
<reference evidence="10 11" key="1">
    <citation type="journal article" date="2016" name="Nat. Commun.">
        <title>Thousands of microbial genomes shed light on interconnected biogeochemical processes in an aquifer system.</title>
        <authorList>
            <person name="Anantharaman K."/>
            <person name="Brown C.T."/>
            <person name="Hug L.A."/>
            <person name="Sharon I."/>
            <person name="Castelle C.J."/>
            <person name="Probst A.J."/>
            <person name="Thomas B.C."/>
            <person name="Singh A."/>
            <person name="Wilkins M.J."/>
            <person name="Karaoz U."/>
            <person name="Brodie E.L."/>
            <person name="Williams K.H."/>
            <person name="Hubbard S.S."/>
            <person name="Banfield J.F."/>
        </authorList>
    </citation>
    <scope>NUCLEOTIDE SEQUENCE [LARGE SCALE GENOMIC DNA]</scope>
</reference>
<evidence type="ECO:0000256" key="6">
    <source>
        <dbReference type="ARBA" id="ARBA00050038"/>
    </source>
</evidence>